<dbReference type="RefSeq" id="WP_106093897.1">
    <property type="nucleotide sequence ID" value="NZ_PVNL01000135.1"/>
</dbReference>
<dbReference type="SUPFAM" id="SSF53300">
    <property type="entry name" value="vWA-like"/>
    <property type="match status" value="1"/>
</dbReference>
<dbReference type="InterPro" id="IPR002035">
    <property type="entry name" value="VWF_A"/>
</dbReference>
<comment type="caution">
    <text evidence="8">The sequence shown here is derived from an EMBL/GenBank/DDBJ whole genome shotgun (WGS) entry which is preliminary data.</text>
</comment>
<evidence type="ECO:0000256" key="3">
    <source>
        <dbReference type="ARBA" id="ARBA00022989"/>
    </source>
</evidence>
<evidence type="ECO:0000256" key="5">
    <source>
        <dbReference type="SAM" id="Coils"/>
    </source>
</evidence>
<dbReference type="Gene3D" id="3.40.50.410">
    <property type="entry name" value="von Willebrand factor, type A domain"/>
    <property type="match status" value="1"/>
</dbReference>
<keyword evidence="4 6" id="KW-0472">Membrane</keyword>
<dbReference type="PROSITE" id="PS50234">
    <property type="entry name" value="VWFA"/>
    <property type="match status" value="1"/>
</dbReference>
<evidence type="ECO:0000256" key="6">
    <source>
        <dbReference type="SAM" id="Phobius"/>
    </source>
</evidence>
<keyword evidence="1" id="KW-1003">Cell membrane</keyword>
<protein>
    <submittedName>
        <fullName evidence="8">von Willebrand factor type A domain protein</fullName>
    </submittedName>
</protein>
<dbReference type="OrthoDB" id="6206554at2"/>
<evidence type="ECO:0000259" key="7">
    <source>
        <dbReference type="PROSITE" id="PS50234"/>
    </source>
</evidence>
<dbReference type="Proteomes" id="UP000238823">
    <property type="component" value="Unassembled WGS sequence"/>
</dbReference>
<dbReference type="SMART" id="SM00327">
    <property type="entry name" value="VWA"/>
    <property type="match status" value="1"/>
</dbReference>
<keyword evidence="2 6" id="KW-0812">Transmembrane</keyword>
<name>A0A2S9XTT9_9BACT</name>
<evidence type="ECO:0000256" key="1">
    <source>
        <dbReference type="ARBA" id="ARBA00022475"/>
    </source>
</evidence>
<gene>
    <name evidence="8" type="ORF">ENSA7_71120</name>
</gene>
<dbReference type="PANTHER" id="PTHR22550:SF5">
    <property type="entry name" value="LEUCINE ZIPPER PROTEIN 4"/>
    <property type="match status" value="1"/>
</dbReference>
<organism evidence="8 9">
    <name type="scientific">Enhygromyxa salina</name>
    <dbReference type="NCBI Taxonomy" id="215803"/>
    <lineage>
        <taxon>Bacteria</taxon>
        <taxon>Pseudomonadati</taxon>
        <taxon>Myxococcota</taxon>
        <taxon>Polyangia</taxon>
        <taxon>Nannocystales</taxon>
        <taxon>Nannocystaceae</taxon>
        <taxon>Enhygromyxa</taxon>
    </lineage>
</organism>
<dbReference type="PANTHER" id="PTHR22550">
    <property type="entry name" value="SPORE GERMINATION PROTEIN"/>
    <property type="match status" value="1"/>
</dbReference>
<evidence type="ECO:0000313" key="8">
    <source>
        <dbReference type="EMBL" id="PRP96297.1"/>
    </source>
</evidence>
<evidence type="ECO:0000313" key="9">
    <source>
        <dbReference type="Proteomes" id="UP000238823"/>
    </source>
</evidence>
<dbReference type="Pfam" id="PF00092">
    <property type="entry name" value="VWA"/>
    <property type="match status" value="1"/>
</dbReference>
<evidence type="ECO:0000256" key="4">
    <source>
        <dbReference type="ARBA" id="ARBA00023136"/>
    </source>
</evidence>
<feature type="coiled-coil region" evidence="5">
    <location>
        <begin position="288"/>
        <end position="315"/>
    </location>
</feature>
<keyword evidence="5" id="KW-0175">Coiled coil</keyword>
<feature type="domain" description="VWFA" evidence="7">
    <location>
        <begin position="120"/>
        <end position="302"/>
    </location>
</feature>
<dbReference type="InterPro" id="IPR050768">
    <property type="entry name" value="UPF0353/GerABKA_families"/>
</dbReference>
<feature type="transmembrane region" description="Helical" evidence="6">
    <location>
        <begin position="39"/>
        <end position="58"/>
    </location>
</feature>
<accession>A0A2S9XTT9</accession>
<proteinExistence type="predicted"/>
<dbReference type="EMBL" id="PVNL01000135">
    <property type="protein sequence ID" value="PRP96297.1"/>
    <property type="molecule type" value="Genomic_DNA"/>
</dbReference>
<reference evidence="8 9" key="1">
    <citation type="submission" date="2018-03" db="EMBL/GenBank/DDBJ databases">
        <title>Draft Genome Sequences of the Obligatory Marine Myxobacteria Enhygromyxa salina SWB007.</title>
        <authorList>
            <person name="Poehlein A."/>
            <person name="Moghaddam J.A."/>
            <person name="Harms H."/>
            <person name="Alanjari M."/>
            <person name="Koenig G.M."/>
            <person name="Daniel R."/>
            <person name="Schaeberle T.F."/>
        </authorList>
    </citation>
    <scope>NUCLEOTIDE SEQUENCE [LARGE SCALE GENOMIC DNA]</scope>
    <source>
        <strain evidence="8 9">SWB007</strain>
    </source>
</reference>
<dbReference type="AlphaFoldDB" id="A0A2S9XTT9"/>
<dbReference type="InterPro" id="IPR036465">
    <property type="entry name" value="vWFA_dom_sf"/>
</dbReference>
<sequence>MSWYLRTLGFGVVAAAISLGLIAARLGDGVRHVIFGQPLWLLLLPIPLAAMGLRAWLAPRPATMHFTRKRSLDRIGGGFATYLADLPDGLRLGAVLVLIVACARPQSTRLSERIEHEGIDIAIALDLSESMKNDDLRPDRLTAAKLVIDDFVARRHDDRVALVVFGTNASTIAPLTMDHGVLRNLIAQLRLGVIDGTQTAIGAGLGVALNRLEDSPAASKIIVLLTDGVHNADGVDPDSVAQKAAERGVIIYTVLMGRQASGAASIDPGQLERLASATGGYAYLAEDVGELQTSFQDLLNKLERSEIEGEQIRAELFGWLLWPVLLLLMLDIGLRTTRLRRFP</sequence>
<keyword evidence="3 6" id="KW-1133">Transmembrane helix</keyword>
<evidence type="ECO:0000256" key="2">
    <source>
        <dbReference type="ARBA" id="ARBA00022692"/>
    </source>
</evidence>